<comment type="caution">
    <text evidence="2">The sequence shown here is derived from an EMBL/GenBank/DDBJ whole genome shotgun (WGS) entry which is preliminary data.</text>
</comment>
<name>A0A177MTV8_METMH</name>
<dbReference type="Proteomes" id="UP000077763">
    <property type="component" value="Unassembled WGS sequence"/>
</dbReference>
<dbReference type="OrthoDB" id="9076234at2"/>
<dbReference type="AlphaFoldDB" id="A0A177MTV8"/>
<sequence length="320" mass="36971">MTESRLNLAGQDITDCCKKIIPGQTDDLLLSKLQALIPDHPIRLALTGDEWYRLGGVVDMDGKRIANDLIEWVERTYLECGQNLQTLIDYTLEQKLIATKQTGKTLYFVVQTGTKAEDFTLIEIDKTHEVSDRMLVDENNPPDDLEEFIDPLQPFCIESFGFGHSRYTYRRKTDVKLFMEVINERHPGEHPVQRFMEDWNRSSAGQKHSMSEDWIIRPYRHTGRFGEQIVNVEIVNTHKNNLPHLEDFAGKKGSALSNVLSRFDRQAGYPFAWFFYMVKGKLVSTYSAESVYKDISGDFAYLPERDEAVLRDWISTPYNV</sequence>
<dbReference type="RefSeq" id="WP_020483293.1">
    <property type="nucleotide sequence ID" value="NZ_LUUG01000063.1"/>
</dbReference>
<dbReference type="EMBL" id="LUUH01000013">
    <property type="protein sequence ID" value="OAI09022.1"/>
    <property type="molecule type" value="Genomic_DNA"/>
</dbReference>
<evidence type="ECO:0000313" key="1">
    <source>
        <dbReference type="EMBL" id="OAI05605.1"/>
    </source>
</evidence>
<protein>
    <submittedName>
        <fullName evidence="2">Uncharacterized protein</fullName>
    </submittedName>
</protein>
<dbReference type="Proteomes" id="UP000078090">
    <property type="component" value="Unassembled WGS sequence"/>
</dbReference>
<organism evidence="2 3">
    <name type="scientific">Methylomonas methanica</name>
    <dbReference type="NCBI Taxonomy" id="421"/>
    <lineage>
        <taxon>Bacteria</taxon>
        <taxon>Pseudomonadati</taxon>
        <taxon>Pseudomonadota</taxon>
        <taxon>Gammaproteobacteria</taxon>
        <taxon>Methylococcales</taxon>
        <taxon>Methylococcaceae</taxon>
        <taxon>Methylomonas</taxon>
    </lineage>
</organism>
<gene>
    <name evidence="1" type="ORF">A1332_12740</name>
    <name evidence="2" type="ORF">A1353_05510</name>
</gene>
<proteinExistence type="predicted"/>
<evidence type="ECO:0000313" key="3">
    <source>
        <dbReference type="Proteomes" id="UP000077763"/>
    </source>
</evidence>
<evidence type="ECO:0000313" key="2">
    <source>
        <dbReference type="EMBL" id="OAI09022.1"/>
    </source>
</evidence>
<evidence type="ECO:0000313" key="4">
    <source>
        <dbReference type="Proteomes" id="UP000078090"/>
    </source>
</evidence>
<dbReference type="EMBL" id="LUUG01000063">
    <property type="protein sequence ID" value="OAI05605.1"/>
    <property type="molecule type" value="Genomic_DNA"/>
</dbReference>
<reference evidence="3 4" key="1">
    <citation type="submission" date="2016-03" db="EMBL/GenBank/DDBJ databases">
        <authorList>
            <person name="Ploux O."/>
        </authorList>
    </citation>
    <scope>NUCLEOTIDE SEQUENCE [LARGE SCALE GENOMIC DNA]</scope>
    <source>
        <strain evidence="1 4">R-45363</strain>
        <strain evidence="2 3">R-45371</strain>
    </source>
</reference>
<accession>A0A177MTV8</accession>